<name>A0A9P7Y8M2_9HELO</name>
<dbReference type="Proteomes" id="UP000824998">
    <property type="component" value="Unassembled WGS sequence"/>
</dbReference>
<proteinExistence type="predicted"/>
<organism evidence="2 3">
    <name type="scientific">Amylocarpus encephaloides</name>
    <dbReference type="NCBI Taxonomy" id="45428"/>
    <lineage>
        <taxon>Eukaryota</taxon>
        <taxon>Fungi</taxon>
        <taxon>Dikarya</taxon>
        <taxon>Ascomycota</taxon>
        <taxon>Pezizomycotina</taxon>
        <taxon>Leotiomycetes</taxon>
        <taxon>Helotiales</taxon>
        <taxon>Helotiales incertae sedis</taxon>
        <taxon>Amylocarpus</taxon>
    </lineage>
</organism>
<evidence type="ECO:0000256" key="1">
    <source>
        <dbReference type="SAM" id="MobiDB-lite"/>
    </source>
</evidence>
<protein>
    <submittedName>
        <fullName evidence="2">Uncharacterized protein</fullName>
    </submittedName>
</protein>
<sequence length="227" mass="24294">MARGRRLVDAAGNGAGNGLFWYRSSDRGGCCVLQSADGVLDSSAARSAQKKATSRDSHWTTIVVWHCLTFSLGLAHSEAPKISMRGYSDSEEQILGKGSGQRGAVAETDVTRLGLDSIDIRQLGRGIGVWTESSPSRLPPNKNVVQPSSNPKDPSWSYQGGGRLCVALLKYHRQPSLVDRHSSRHARSLHLASCGGHGSVQSDSPRMVCLLAKCNGCPPWASKSPSK</sequence>
<reference evidence="2" key="1">
    <citation type="journal article" date="2021" name="IMA Fungus">
        <title>Genomic characterization of three marine fungi, including Emericellopsis atlantica sp. nov. with signatures of a generalist lifestyle and marine biomass degradation.</title>
        <authorList>
            <person name="Hagestad O.C."/>
            <person name="Hou L."/>
            <person name="Andersen J.H."/>
            <person name="Hansen E.H."/>
            <person name="Altermark B."/>
            <person name="Li C."/>
            <person name="Kuhnert E."/>
            <person name="Cox R.J."/>
            <person name="Crous P.W."/>
            <person name="Spatafora J.W."/>
            <person name="Lail K."/>
            <person name="Amirebrahimi M."/>
            <person name="Lipzen A."/>
            <person name="Pangilinan J."/>
            <person name="Andreopoulos W."/>
            <person name="Hayes R.D."/>
            <person name="Ng V."/>
            <person name="Grigoriev I.V."/>
            <person name="Jackson S.A."/>
            <person name="Sutton T.D.S."/>
            <person name="Dobson A.D.W."/>
            <person name="Rama T."/>
        </authorList>
    </citation>
    <scope>NUCLEOTIDE SEQUENCE</scope>
    <source>
        <strain evidence="2">TRa018bII</strain>
    </source>
</reference>
<dbReference type="EMBL" id="MU251811">
    <property type="protein sequence ID" value="KAG9229134.1"/>
    <property type="molecule type" value="Genomic_DNA"/>
</dbReference>
<dbReference type="AlphaFoldDB" id="A0A9P7Y8M2"/>
<evidence type="ECO:0000313" key="3">
    <source>
        <dbReference type="Proteomes" id="UP000824998"/>
    </source>
</evidence>
<comment type="caution">
    <text evidence="2">The sequence shown here is derived from an EMBL/GenBank/DDBJ whole genome shotgun (WGS) entry which is preliminary data.</text>
</comment>
<gene>
    <name evidence="2" type="ORF">BJ875DRAFT_547209</name>
</gene>
<feature type="compositionally biased region" description="Polar residues" evidence="1">
    <location>
        <begin position="143"/>
        <end position="155"/>
    </location>
</feature>
<keyword evidence="3" id="KW-1185">Reference proteome</keyword>
<accession>A0A9P7Y8M2</accession>
<evidence type="ECO:0000313" key="2">
    <source>
        <dbReference type="EMBL" id="KAG9229134.1"/>
    </source>
</evidence>
<feature type="region of interest" description="Disordered" evidence="1">
    <location>
        <begin position="131"/>
        <end position="155"/>
    </location>
</feature>